<dbReference type="Proteomes" id="UP000823863">
    <property type="component" value="Unassembled WGS sequence"/>
</dbReference>
<protein>
    <submittedName>
        <fullName evidence="1">Uncharacterized protein</fullName>
    </submittedName>
</protein>
<evidence type="ECO:0000313" key="1">
    <source>
        <dbReference type="EMBL" id="HJC65525.1"/>
    </source>
</evidence>
<organism evidence="1 2">
    <name type="scientific">Candidatus Enterocloster excrementigallinarum</name>
    <dbReference type="NCBI Taxonomy" id="2838558"/>
    <lineage>
        <taxon>Bacteria</taxon>
        <taxon>Bacillati</taxon>
        <taxon>Bacillota</taxon>
        <taxon>Clostridia</taxon>
        <taxon>Lachnospirales</taxon>
        <taxon>Lachnospiraceae</taxon>
        <taxon>Enterocloster</taxon>
    </lineage>
</organism>
<name>A0A9D2PT00_9FIRM</name>
<reference evidence="1" key="1">
    <citation type="journal article" date="2021" name="PeerJ">
        <title>Extensive microbial diversity within the chicken gut microbiome revealed by metagenomics and culture.</title>
        <authorList>
            <person name="Gilroy R."/>
            <person name="Ravi A."/>
            <person name="Getino M."/>
            <person name="Pursley I."/>
            <person name="Horton D.L."/>
            <person name="Alikhan N.F."/>
            <person name="Baker D."/>
            <person name="Gharbi K."/>
            <person name="Hall N."/>
            <person name="Watson M."/>
            <person name="Adriaenssens E.M."/>
            <person name="Foster-Nyarko E."/>
            <person name="Jarju S."/>
            <person name="Secka A."/>
            <person name="Antonio M."/>
            <person name="Oren A."/>
            <person name="Chaudhuri R.R."/>
            <person name="La Ragione R."/>
            <person name="Hildebrand F."/>
            <person name="Pallen M.J."/>
        </authorList>
    </citation>
    <scope>NUCLEOTIDE SEQUENCE</scope>
    <source>
        <strain evidence="1">CHK198-12963</strain>
    </source>
</reference>
<evidence type="ECO:0000313" key="2">
    <source>
        <dbReference type="Proteomes" id="UP000823863"/>
    </source>
</evidence>
<proteinExistence type="predicted"/>
<dbReference type="EMBL" id="DWWB01000007">
    <property type="protein sequence ID" value="HJC65525.1"/>
    <property type="molecule type" value="Genomic_DNA"/>
</dbReference>
<comment type="caution">
    <text evidence="1">The sequence shown here is derived from an EMBL/GenBank/DDBJ whole genome shotgun (WGS) entry which is preliminary data.</text>
</comment>
<reference evidence="1" key="2">
    <citation type="submission" date="2021-04" db="EMBL/GenBank/DDBJ databases">
        <authorList>
            <person name="Gilroy R."/>
        </authorList>
    </citation>
    <scope>NUCLEOTIDE SEQUENCE</scope>
    <source>
        <strain evidence="1">CHK198-12963</strain>
    </source>
</reference>
<dbReference type="AlphaFoldDB" id="A0A9D2PT00"/>
<gene>
    <name evidence="1" type="ORF">H9931_02230</name>
</gene>
<sequence>MDCFCEMTASGLKSLAMSHPCPDRKEWEANAYDEKKRYEIVWRLGKLLSYPDEGIQR</sequence>
<accession>A0A9D2PT00</accession>